<dbReference type="InterPro" id="IPR038729">
    <property type="entry name" value="Rad50/SbcC_AAA"/>
</dbReference>
<dbReference type="Pfam" id="PF13476">
    <property type="entry name" value="AAA_23"/>
    <property type="match status" value="1"/>
</dbReference>
<sequence>MITMVDVHFCREGFCLAIPGRLTLGRGLTLLVGPNGAGKSTLLEVEPFSMSLFPRTFSTNPIGVASLVCPLSGLSSTGWMVQAMRNRGQVLGYLAQELHFLRSRSV</sequence>
<dbReference type="EMBL" id="LR792683">
    <property type="protein sequence ID" value="CAB3391009.1"/>
    <property type="molecule type" value="Genomic_DNA"/>
</dbReference>
<organism evidence="2 3">
    <name type="scientific">Kyrpidia spormannii</name>
    <dbReference type="NCBI Taxonomy" id="2055160"/>
    <lineage>
        <taxon>Bacteria</taxon>
        <taxon>Bacillati</taxon>
        <taxon>Bacillota</taxon>
        <taxon>Bacilli</taxon>
        <taxon>Bacillales</taxon>
        <taxon>Alicyclobacillaceae</taxon>
        <taxon>Kyrpidia</taxon>
    </lineage>
</organism>
<dbReference type="InterPro" id="IPR027417">
    <property type="entry name" value="P-loop_NTPase"/>
</dbReference>
<dbReference type="Gene3D" id="3.40.50.300">
    <property type="entry name" value="P-loop containing nucleotide triphosphate hydrolases"/>
    <property type="match status" value="1"/>
</dbReference>
<dbReference type="RefSeq" id="WP_170084931.1">
    <property type="nucleotide sequence ID" value="NZ_CP047971.1"/>
</dbReference>
<dbReference type="AlphaFoldDB" id="A0A6F9E415"/>
<feature type="domain" description="Rad50/SbcC-type AAA" evidence="1">
    <location>
        <begin position="22"/>
        <end position="44"/>
    </location>
</feature>
<protein>
    <recommendedName>
        <fullName evidence="1">Rad50/SbcC-type AAA domain-containing protein</fullName>
    </recommendedName>
</protein>
<name>A0A6F9E415_9BACL</name>
<evidence type="ECO:0000259" key="1">
    <source>
        <dbReference type="Pfam" id="PF13476"/>
    </source>
</evidence>
<dbReference type="GO" id="GO:0006302">
    <property type="term" value="P:double-strand break repair"/>
    <property type="evidence" value="ECO:0007669"/>
    <property type="project" value="InterPro"/>
</dbReference>
<proteinExistence type="predicted"/>
<dbReference type="GO" id="GO:0016887">
    <property type="term" value="F:ATP hydrolysis activity"/>
    <property type="evidence" value="ECO:0007669"/>
    <property type="project" value="InterPro"/>
</dbReference>
<evidence type="ECO:0000313" key="3">
    <source>
        <dbReference type="Proteomes" id="UP000502196"/>
    </source>
</evidence>
<accession>A0A6F9E415</accession>
<dbReference type="SUPFAM" id="SSF52540">
    <property type="entry name" value="P-loop containing nucleoside triphosphate hydrolases"/>
    <property type="match status" value="1"/>
</dbReference>
<dbReference type="Proteomes" id="UP000502196">
    <property type="component" value="Chromosome"/>
</dbReference>
<reference evidence="2 3" key="1">
    <citation type="submission" date="2020-04" db="EMBL/GenBank/DDBJ databases">
        <authorList>
            <person name="Hogendoorn C."/>
        </authorList>
    </citation>
    <scope>NUCLEOTIDE SEQUENCE [LARGE SCALE GENOMIC DNA]</scope>
    <source>
        <strain evidence="2">COOX1</strain>
    </source>
</reference>
<evidence type="ECO:0000313" key="2">
    <source>
        <dbReference type="EMBL" id="CAB3391009.1"/>
    </source>
</evidence>
<gene>
    <name evidence="2" type="ORF">COOX1_0698</name>
</gene>